<evidence type="ECO:0000313" key="2">
    <source>
        <dbReference type="EMBL" id="TDZ15800.1"/>
    </source>
</evidence>
<dbReference type="eggNOG" id="ENOG502RW75">
    <property type="taxonomic scope" value="Eukaryota"/>
</dbReference>
<dbReference type="PANTHER" id="PTHR33112">
    <property type="entry name" value="DOMAIN PROTEIN, PUTATIVE-RELATED"/>
    <property type="match status" value="1"/>
</dbReference>
<dbReference type="Pfam" id="PF06985">
    <property type="entry name" value="HET"/>
    <property type="match status" value="1"/>
</dbReference>
<name>N4VEM3_COLOR</name>
<dbReference type="OrthoDB" id="3789824at2759"/>
<dbReference type="InterPro" id="IPR010730">
    <property type="entry name" value="HET"/>
</dbReference>
<evidence type="ECO:0000259" key="1">
    <source>
        <dbReference type="Pfam" id="PF06985"/>
    </source>
</evidence>
<evidence type="ECO:0000313" key="3">
    <source>
        <dbReference type="Proteomes" id="UP000014480"/>
    </source>
</evidence>
<reference evidence="3" key="2">
    <citation type="journal article" date="2019" name="Mol. Plant Microbe Interact.">
        <title>Genome sequence resources for four phytopathogenic fungi from the Colletotrichum orbiculare species complex.</title>
        <authorList>
            <person name="Gan P."/>
            <person name="Tsushima A."/>
            <person name="Narusaka M."/>
            <person name="Narusaka Y."/>
            <person name="Takano Y."/>
            <person name="Kubo Y."/>
            <person name="Shirasu K."/>
        </authorList>
    </citation>
    <scope>GENOME REANNOTATION</scope>
    <source>
        <strain evidence="3">104-T / ATCC 96160 / CBS 514.97 / LARS 414 / MAFF 240422</strain>
    </source>
</reference>
<proteinExistence type="predicted"/>
<dbReference type="PANTHER" id="PTHR33112:SF16">
    <property type="entry name" value="HETEROKARYON INCOMPATIBILITY DOMAIN-CONTAINING PROTEIN"/>
    <property type="match status" value="1"/>
</dbReference>
<keyword evidence="3" id="KW-1185">Reference proteome</keyword>
<organism evidence="2 3">
    <name type="scientific">Colletotrichum orbiculare (strain 104-T / ATCC 96160 / CBS 514.97 / LARS 414 / MAFF 240422)</name>
    <name type="common">Cucumber anthracnose fungus</name>
    <name type="synonym">Colletotrichum lagenarium</name>
    <dbReference type="NCBI Taxonomy" id="1213857"/>
    <lineage>
        <taxon>Eukaryota</taxon>
        <taxon>Fungi</taxon>
        <taxon>Dikarya</taxon>
        <taxon>Ascomycota</taxon>
        <taxon>Pezizomycotina</taxon>
        <taxon>Sordariomycetes</taxon>
        <taxon>Hypocreomycetidae</taxon>
        <taxon>Glomerellales</taxon>
        <taxon>Glomerellaceae</taxon>
        <taxon>Colletotrichum</taxon>
        <taxon>Colletotrichum orbiculare species complex</taxon>
    </lineage>
</organism>
<accession>N4VEM3</accession>
<comment type="caution">
    <text evidence="2">The sequence shown here is derived from an EMBL/GenBank/DDBJ whole genome shotgun (WGS) entry which is preliminary data.</text>
</comment>
<protein>
    <recommendedName>
        <fullName evidence="1">Heterokaryon incompatibility domain-containing protein</fullName>
    </recommendedName>
</protein>
<dbReference type="HOGENOM" id="CLU_002639_3_1_1"/>
<gene>
    <name evidence="2" type="ORF">Cob_v011204</name>
</gene>
<dbReference type="EMBL" id="AMCV02000038">
    <property type="protein sequence ID" value="TDZ15800.1"/>
    <property type="molecule type" value="Genomic_DNA"/>
</dbReference>
<dbReference type="Proteomes" id="UP000014480">
    <property type="component" value="Unassembled WGS sequence"/>
</dbReference>
<reference evidence="3" key="1">
    <citation type="journal article" date="2013" name="New Phytol.">
        <title>Comparative genomic and transcriptomic analyses reveal the hemibiotrophic stage shift of Colletotrichum fungi.</title>
        <authorList>
            <person name="Gan P."/>
            <person name="Ikeda K."/>
            <person name="Irieda H."/>
            <person name="Narusaka M."/>
            <person name="O'Connell R.J."/>
            <person name="Narusaka Y."/>
            <person name="Takano Y."/>
            <person name="Kubo Y."/>
            <person name="Shirasu K."/>
        </authorList>
    </citation>
    <scope>NUCLEOTIDE SEQUENCE [LARGE SCALE GENOMIC DNA]</scope>
    <source>
        <strain evidence="3">104-T / ATCC 96160 / CBS 514.97 / LARS 414 / MAFF 240422</strain>
    </source>
</reference>
<feature type="domain" description="Heterokaryon incompatibility" evidence="1">
    <location>
        <begin position="201"/>
        <end position="352"/>
    </location>
</feature>
<dbReference type="AlphaFoldDB" id="N4VEM3"/>
<sequence length="645" mass="73143">MADEPCHCRVLHLDCDSSRCTQAKHTIYHHAPLTSLRELRKSATNGCSTCGAIVNAVVIPEVRDAWRGLIAPALASERSGVVAALAEDEEAIEIEFDPPRTVNGRRVLRLRASHDSEDWHNFNLWRESADETCKAFSSLAYHPSARTDSRESLGHLESWIEGCDRDHSCFDEEQSELPTRVAQVSGDEVKVVHKPGHRARYTTLSHRWGKDDDFKLTRSNLDGPMTQGLPWEAIPKTFQDAIWLTRQLRIDYIWIDSLCIIQDDADDWRTESVQMGSVYGHSYLNIAASHNTGSDDGLFMASDVGELFPAHPVPGHPKIFIRQQPYRTHDDFGSSYSRFKWPLLTRGWVLQERLLSPRVAYFDSEEMKWECMQAADCQCGAIVSMWNFKIDYSASVIRGQTPLPFEWIRIAEVYSKLSLTKPGDRVVALSGIAKQASASGRGGRYLAGVWQEDLAHQLCWAIWDSTFRKPEKYIAPTWSWLSVFGSVGIPNRMDYTKESHIDVVITDADCTPAEGTDDTGPIMSGYLKFNGRCVKMGAELSSWDADAPPVFNFFNEVTRDLLASLVVNIDYVMAEEEARKVTNVLFVYWGDMWPHGKTFLVLKPIPDQGRTYERIGIFWEEENCGTDSFEKLLSWSAYWENVVFI</sequence>